<dbReference type="FunFam" id="1.10.10.10:FF:000322">
    <property type="entry name" value="Probable disease resistance protein At1g63360"/>
    <property type="match status" value="1"/>
</dbReference>
<dbReference type="Pfam" id="PF18052">
    <property type="entry name" value="Rx_N"/>
    <property type="match status" value="1"/>
</dbReference>
<reference evidence="12" key="1">
    <citation type="submission" date="2020-07" db="EMBL/GenBank/DDBJ databases">
        <title>Genome sequence and genetic diversity analysis of an under-domesticated orphan crop, white fonio (Digitaria exilis).</title>
        <authorList>
            <person name="Bennetzen J.L."/>
            <person name="Chen S."/>
            <person name="Ma X."/>
            <person name="Wang X."/>
            <person name="Yssel A.E.J."/>
            <person name="Chaluvadi S.R."/>
            <person name="Johnson M."/>
            <person name="Gangashetty P."/>
            <person name="Hamidou F."/>
            <person name="Sanogo M.D."/>
            <person name="Zwaenepoel A."/>
            <person name="Wallace J."/>
            <person name="Van De Peer Y."/>
            <person name="Van Deynze A."/>
        </authorList>
    </citation>
    <scope>NUCLEOTIDE SEQUENCE</scope>
    <source>
        <tissue evidence="12">Leaves</tissue>
    </source>
</reference>
<keyword evidence="13" id="KW-1185">Reference proteome</keyword>
<dbReference type="InterPro" id="IPR041118">
    <property type="entry name" value="Rx_N"/>
</dbReference>
<gene>
    <name evidence="12" type="ORF">HU200_066634</name>
</gene>
<evidence type="ECO:0000256" key="4">
    <source>
        <dbReference type="ARBA" id="ARBA00022741"/>
    </source>
</evidence>
<evidence type="ECO:0000256" key="5">
    <source>
        <dbReference type="ARBA" id="ARBA00022821"/>
    </source>
</evidence>
<comment type="caution">
    <text evidence="12">The sequence shown here is derived from an EMBL/GenBank/DDBJ whole genome shotgun (WGS) entry which is preliminary data.</text>
</comment>
<dbReference type="PANTHER" id="PTHR23155">
    <property type="entry name" value="DISEASE RESISTANCE PROTEIN RP"/>
    <property type="match status" value="1"/>
</dbReference>
<dbReference type="Gene3D" id="1.10.10.10">
    <property type="entry name" value="Winged helix-like DNA-binding domain superfamily/Winged helix DNA-binding domain"/>
    <property type="match status" value="1"/>
</dbReference>
<feature type="domain" description="Disease resistance R13L4/SHOC-2-like LRR" evidence="11">
    <location>
        <begin position="542"/>
        <end position="921"/>
    </location>
</feature>
<dbReference type="AlphaFoldDB" id="A0A835DWY2"/>
<name>A0A835DWY2_9POAL</name>
<sequence>MDFATGPLSSLLPKLAKLLQDEYKLHKGARKGIEFLHKELETMHAVLRKVGEVPREQLDELQRIWARDVRELSYDMEDIVDTFMLDVEGPDPPSKRGARKVFNKMIRKVNKAMARREVAQDINDIKERAKELAERRDRYKVDGSAPTKTCVDPRLKAQYTKATEIVGIEEAKEQVIKMLAEGHCGQEKGIVSIAGFGGLGKTTIANAVYGEIKKDFGCTAFVSVSRNPDPKKLLKDMLYSFDKEKFKDEIHSTMLDVKQLIDLGHKHRYLIVIDDIWAKEPWDEVIKPALIENNMSRIITTTRNADVARHIGGYYRLKPLSVESSEMLFYGRIFGWEVKCPSHISQVSKRILKKCGGVPLAITTISSLLANKPHTIKEWDKVCESIGSGLLGSDPGAGSMKKILLLSYDILPSHLKTCLLYLSIFPEDYDIRKDRLIWRWVAEGFIQEKKGDQSLYGIGESYFNELINRSMIQAADTDEEGTPRACRVHDMVLDLIVSLSGEECFITTVSGDGNHSLGSKQAIRRLSLQNYTSWPIMKNMKKLRSISIFGPDGTVICSMPSLSCYDLLRVLDLRGCKLKDIASMRFIGSLSHLRYLGLSSSKDWSRDARDQLPVEIGKLRFLQALDVSQTNVKELPSSIVRLSQLMWLRGCQWATILRGRWWSVLPVGLKNLTSLEVLEQVEVTSGCIAEELGHLTQLRVLNVRVPSPDDIVNKAMQESLGKLKKIEDLYLDGNYDYTFDDFYGSMQGPLGNLGRLGIEDATYLPTWIKPSLLPGLSNLHIDVLRERKDDIHVLGTLPCLRCLQFVIRSAPEQGALDRCVVGDDAFPCAVSCEFAFADGPNLLPCMFPPGAMPRLQHLKLYIRIEEFGRDGGCSIDDLALGHLPSLRSVVLRIGGDDDEDSDEVREKLEHEAAVHPNHPTIRFW</sequence>
<dbReference type="Gene3D" id="3.40.50.300">
    <property type="entry name" value="P-loop containing nucleotide triphosphate hydrolases"/>
    <property type="match status" value="1"/>
</dbReference>
<evidence type="ECO:0000313" key="13">
    <source>
        <dbReference type="Proteomes" id="UP000636709"/>
    </source>
</evidence>
<proteinExistence type="inferred from homology"/>
<evidence type="ECO:0000259" key="9">
    <source>
        <dbReference type="Pfam" id="PF18052"/>
    </source>
</evidence>
<dbReference type="GO" id="GO:0042742">
    <property type="term" value="P:defense response to bacterium"/>
    <property type="evidence" value="ECO:0007669"/>
    <property type="project" value="UniProtKB-ARBA"/>
</dbReference>
<evidence type="ECO:0000256" key="1">
    <source>
        <dbReference type="ARBA" id="ARBA00008894"/>
    </source>
</evidence>
<evidence type="ECO:0000259" key="10">
    <source>
        <dbReference type="Pfam" id="PF23559"/>
    </source>
</evidence>
<dbReference type="InterPro" id="IPR032675">
    <property type="entry name" value="LRR_dom_sf"/>
</dbReference>
<dbReference type="GO" id="GO:0002758">
    <property type="term" value="P:innate immune response-activating signaling pathway"/>
    <property type="evidence" value="ECO:0007669"/>
    <property type="project" value="UniProtKB-ARBA"/>
</dbReference>
<dbReference type="EMBL" id="JACEFO010003172">
    <property type="protein sequence ID" value="KAF8643934.1"/>
    <property type="molecule type" value="Genomic_DNA"/>
</dbReference>
<feature type="domain" description="Disease resistance protein winged helix" evidence="10">
    <location>
        <begin position="424"/>
        <end position="496"/>
    </location>
</feature>
<dbReference type="GO" id="GO:0009626">
    <property type="term" value="P:plant-type hypersensitive response"/>
    <property type="evidence" value="ECO:0007669"/>
    <property type="project" value="UniProtKB-ARBA"/>
</dbReference>
<dbReference type="InterPro" id="IPR038005">
    <property type="entry name" value="RX-like_CC"/>
</dbReference>
<dbReference type="Gene3D" id="1.20.5.4130">
    <property type="match status" value="1"/>
</dbReference>
<evidence type="ECO:0000256" key="2">
    <source>
        <dbReference type="ARBA" id="ARBA00022614"/>
    </source>
</evidence>
<dbReference type="Gene3D" id="3.80.10.10">
    <property type="entry name" value="Ribonuclease Inhibitor"/>
    <property type="match status" value="1"/>
</dbReference>
<accession>A0A835DWY2</accession>
<feature type="domain" description="NB-ARC" evidence="8">
    <location>
        <begin position="169"/>
        <end position="315"/>
    </location>
</feature>
<keyword evidence="3" id="KW-0677">Repeat</keyword>
<dbReference type="InterPro" id="IPR036388">
    <property type="entry name" value="WH-like_DNA-bd_sf"/>
</dbReference>
<evidence type="ECO:0000313" key="12">
    <source>
        <dbReference type="EMBL" id="KAF8643934.1"/>
    </source>
</evidence>
<dbReference type="InterPro" id="IPR027417">
    <property type="entry name" value="P-loop_NTPase"/>
</dbReference>
<dbReference type="SUPFAM" id="SSF52058">
    <property type="entry name" value="L domain-like"/>
    <property type="match status" value="1"/>
</dbReference>
<dbReference type="Proteomes" id="UP000636709">
    <property type="component" value="Unassembled WGS sequence"/>
</dbReference>
<dbReference type="SUPFAM" id="SSF52540">
    <property type="entry name" value="P-loop containing nucleoside triphosphate hydrolases"/>
    <property type="match status" value="1"/>
</dbReference>
<evidence type="ECO:0000256" key="3">
    <source>
        <dbReference type="ARBA" id="ARBA00022737"/>
    </source>
</evidence>
<evidence type="ECO:0000259" key="8">
    <source>
        <dbReference type="Pfam" id="PF00931"/>
    </source>
</evidence>
<dbReference type="InterPro" id="IPR055414">
    <property type="entry name" value="LRR_R13L4/SHOC2-like"/>
</dbReference>
<dbReference type="Gene3D" id="1.10.8.430">
    <property type="entry name" value="Helical domain of apoptotic protease-activating factors"/>
    <property type="match status" value="1"/>
</dbReference>
<keyword evidence="5" id="KW-0611">Plant defense</keyword>
<dbReference type="OrthoDB" id="682957at2759"/>
<keyword evidence="2" id="KW-0433">Leucine-rich repeat</keyword>
<dbReference type="PANTHER" id="PTHR23155:SF1116">
    <property type="entry name" value="OS12G0273300 PROTEIN"/>
    <property type="match status" value="1"/>
</dbReference>
<keyword evidence="4" id="KW-0547">Nucleotide-binding</keyword>
<feature type="coiled-coil region" evidence="7">
    <location>
        <begin position="115"/>
        <end position="142"/>
    </location>
</feature>
<keyword evidence="6 7" id="KW-0175">Coiled coil</keyword>
<dbReference type="CDD" id="cd14798">
    <property type="entry name" value="RX-CC_like"/>
    <property type="match status" value="1"/>
</dbReference>
<comment type="similarity">
    <text evidence="1">Belongs to the disease resistance NB-LRR family.</text>
</comment>
<feature type="domain" description="Disease resistance N-terminal" evidence="9">
    <location>
        <begin position="8"/>
        <end position="91"/>
    </location>
</feature>
<organism evidence="12 13">
    <name type="scientific">Digitaria exilis</name>
    <dbReference type="NCBI Taxonomy" id="1010633"/>
    <lineage>
        <taxon>Eukaryota</taxon>
        <taxon>Viridiplantae</taxon>
        <taxon>Streptophyta</taxon>
        <taxon>Embryophyta</taxon>
        <taxon>Tracheophyta</taxon>
        <taxon>Spermatophyta</taxon>
        <taxon>Magnoliopsida</taxon>
        <taxon>Liliopsida</taxon>
        <taxon>Poales</taxon>
        <taxon>Poaceae</taxon>
        <taxon>PACMAD clade</taxon>
        <taxon>Panicoideae</taxon>
        <taxon>Panicodae</taxon>
        <taxon>Paniceae</taxon>
        <taxon>Anthephorinae</taxon>
        <taxon>Digitaria</taxon>
    </lineage>
</organism>
<dbReference type="InterPro" id="IPR042197">
    <property type="entry name" value="Apaf_helical"/>
</dbReference>
<dbReference type="InterPro" id="IPR058922">
    <property type="entry name" value="WHD_DRP"/>
</dbReference>
<evidence type="ECO:0000256" key="7">
    <source>
        <dbReference type="SAM" id="Coils"/>
    </source>
</evidence>
<evidence type="ECO:0000256" key="6">
    <source>
        <dbReference type="ARBA" id="ARBA00023054"/>
    </source>
</evidence>
<dbReference type="PRINTS" id="PR00364">
    <property type="entry name" value="DISEASERSIST"/>
</dbReference>
<dbReference type="InterPro" id="IPR002182">
    <property type="entry name" value="NB-ARC"/>
</dbReference>
<dbReference type="Pfam" id="PF23559">
    <property type="entry name" value="WHD_DRP"/>
    <property type="match status" value="1"/>
</dbReference>
<dbReference type="Pfam" id="PF23598">
    <property type="entry name" value="LRR_14"/>
    <property type="match status" value="1"/>
</dbReference>
<evidence type="ECO:0000259" key="11">
    <source>
        <dbReference type="Pfam" id="PF23598"/>
    </source>
</evidence>
<dbReference type="GO" id="GO:0043531">
    <property type="term" value="F:ADP binding"/>
    <property type="evidence" value="ECO:0007669"/>
    <property type="project" value="InterPro"/>
</dbReference>
<dbReference type="InterPro" id="IPR044974">
    <property type="entry name" value="Disease_R_plants"/>
</dbReference>
<protein>
    <submittedName>
        <fullName evidence="12">Uncharacterized protein</fullName>
    </submittedName>
</protein>
<dbReference type="Pfam" id="PF00931">
    <property type="entry name" value="NB-ARC"/>
    <property type="match status" value="1"/>
</dbReference>